<gene>
    <name evidence="2" type="ORF">JFP838_pA0446</name>
</gene>
<protein>
    <submittedName>
        <fullName evidence="2">Uncharacterized protein</fullName>
    </submittedName>
</protein>
<keyword evidence="1" id="KW-1133">Transmembrane helix</keyword>
<evidence type="ECO:0000313" key="2">
    <source>
        <dbReference type="EMBL" id="AMN31362.1"/>
    </source>
</evidence>
<evidence type="ECO:0000313" key="3">
    <source>
        <dbReference type="Proteomes" id="UP000070260"/>
    </source>
</evidence>
<evidence type="ECO:0000256" key="1">
    <source>
        <dbReference type="SAM" id="Phobius"/>
    </source>
</evidence>
<dbReference type="Proteomes" id="UP000070260">
    <property type="component" value="Plasmid pJFP838A"/>
</dbReference>
<reference evidence="2 3" key="1">
    <citation type="journal article" date="2016" name="PLoS ONE">
        <title>Plasmid Characterization and Chromosome Analysis of Two netF+ Clostridium perfringens Isolates Associated with Foal and Canine Necrotizing Enteritis.</title>
        <authorList>
            <person name="Mehdizadeh Gohari I."/>
            <person name="Kropinski A.M."/>
            <person name="Weese S.J."/>
            <person name="Parreira V.R."/>
            <person name="Whitehead A.E."/>
            <person name="Boerlin P."/>
            <person name="Prescott J.F."/>
        </authorList>
    </citation>
    <scope>NUCLEOTIDE SEQUENCE [LARGE SCALE GENOMIC DNA]</scope>
    <source>
        <strain evidence="2 3">JP838</strain>
        <plasmid evidence="3">Plasmid pJFP838A</plasmid>
    </source>
</reference>
<keyword evidence="1" id="KW-0472">Membrane</keyword>
<accession>A0A140GS53</accession>
<dbReference type="PATRIC" id="fig|1502.177.peg.3657"/>
<dbReference type="RefSeq" id="WP_061429939.1">
    <property type="nucleotide sequence ID" value="NZ_CATNZX010000001.1"/>
</dbReference>
<proteinExistence type="predicted"/>
<dbReference type="AlphaFoldDB" id="A0A140GS53"/>
<name>A0A140GS53_CLOPF</name>
<dbReference type="SUPFAM" id="SSF82171">
    <property type="entry name" value="DPP6 N-terminal domain-like"/>
    <property type="match status" value="1"/>
</dbReference>
<organism evidence="2 3">
    <name type="scientific">Clostridium perfringens</name>
    <dbReference type="NCBI Taxonomy" id="1502"/>
    <lineage>
        <taxon>Bacteria</taxon>
        <taxon>Bacillati</taxon>
        <taxon>Bacillota</taxon>
        <taxon>Clostridia</taxon>
        <taxon>Eubacteriales</taxon>
        <taxon>Clostridiaceae</taxon>
        <taxon>Clostridium</taxon>
    </lineage>
</organism>
<feature type="transmembrane region" description="Helical" evidence="1">
    <location>
        <begin position="12"/>
        <end position="33"/>
    </location>
</feature>
<dbReference type="EMBL" id="CP013615">
    <property type="protein sequence ID" value="AMN31362.1"/>
    <property type="molecule type" value="Genomic_DNA"/>
</dbReference>
<sequence>MSYKDDKRKEKLVNIAMASGLIAFVCIGGYFLYKHLFKPQANIQKLVDKDKKLVDFMITADKKGNINLLRVINGENVDKASLPNGEYKYSISNKYNQVIAIDSNTSKLFKIEEVDKKIKVSELATLNNLNFNDIKEMKNDNNYLYIMKNDNKSFISVTLDNGKSKEYGLDKEAEKWTVKDEMLIYSNNNDISVINVSNSKINGIDVGDKTTGFDISNNKLLIFNKFGSGLNHSLVLKANPSNLLIDNLIKFENKDVEGINADKDGTSFMAIVDNNGSKTLESISSTDDNKVLSSTNINNNIKIDKHAVGIDSYLYNKTDNDLEVISAETGLTAYSIKDIGADTIYMPVTK</sequence>
<keyword evidence="2" id="KW-0614">Plasmid</keyword>
<keyword evidence="1" id="KW-0812">Transmembrane</keyword>
<geneLocation type="plasmid" evidence="2 3">
    <name>pJFP838A</name>
</geneLocation>